<keyword evidence="1" id="KW-0804">Transcription</keyword>
<keyword evidence="4" id="KW-1185">Reference proteome</keyword>
<keyword evidence="1" id="KW-0863">Zinc-finger</keyword>
<feature type="region of interest" description="Disordered" evidence="2">
    <location>
        <begin position="84"/>
        <end position="103"/>
    </location>
</feature>
<feature type="compositionally biased region" description="Basic and acidic residues" evidence="2">
    <location>
        <begin position="84"/>
        <end position="93"/>
    </location>
</feature>
<comment type="similarity">
    <text evidence="1">Belongs to the ELOF1 family.</text>
</comment>
<feature type="compositionally biased region" description="Polar residues" evidence="2">
    <location>
        <begin position="113"/>
        <end position="138"/>
    </location>
</feature>
<sequence>MGGRRKSNRMPKKEKIQTIKTIFDCALCGYKNCVIVKIKKVIKIAELNCDKCQVSFSTKIKGLDEPIDVYHKWLAELKQKKLTKDQPENKFDDNSSGDEGSGRNVEEILKEQGNNDNKSQFSADSLDENNPQQTNNYEKNTKNKLKKQHSDEGNNEDEDEDDDDDDDDDDISDSKLDSDKISEIDSLLSDDEDAEEIIKKFTKR</sequence>
<dbReference type="GO" id="GO:0008270">
    <property type="term" value="F:zinc ion binding"/>
    <property type="evidence" value="ECO:0007669"/>
    <property type="project" value="UniProtKB-KW"/>
</dbReference>
<dbReference type="Proteomes" id="UP000692954">
    <property type="component" value="Unassembled WGS sequence"/>
</dbReference>
<dbReference type="InterPro" id="IPR007808">
    <property type="entry name" value="Elf1"/>
</dbReference>
<dbReference type="Pfam" id="PF05129">
    <property type="entry name" value="Zn_ribbon_Elf1"/>
    <property type="match status" value="1"/>
</dbReference>
<name>A0A8S1KBT3_9CILI</name>
<dbReference type="GO" id="GO:0008023">
    <property type="term" value="C:transcription elongation factor complex"/>
    <property type="evidence" value="ECO:0007669"/>
    <property type="project" value="TreeGrafter"/>
</dbReference>
<feature type="compositionally biased region" description="Acidic residues" evidence="2">
    <location>
        <begin position="153"/>
        <end position="171"/>
    </location>
</feature>
<comment type="function">
    <text evidence="1">Transcription elongation factor implicated in the maintenance of proper chromatin structure in actively transcribed regions.</text>
</comment>
<comment type="subcellular location">
    <subcellularLocation>
        <location evidence="1">Nucleus</location>
    </subcellularLocation>
</comment>
<dbReference type="AlphaFoldDB" id="A0A8S1KBT3"/>
<protein>
    <recommendedName>
        <fullName evidence="1">Transcription elongation factor 1 homolog</fullName>
    </recommendedName>
</protein>
<dbReference type="PANTHER" id="PTHR20934:SF0">
    <property type="entry name" value="TRANSCRIPTION ELONGATION FACTOR 1 HOMOLOG"/>
    <property type="match status" value="1"/>
</dbReference>
<evidence type="ECO:0000313" key="3">
    <source>
        <dbReference type="EMBL" id="CAD8048233.1"/>
    </source>
</evidence>
<proteinExistence type="inferred from homology"/>
<evidence type="ECO:0000256" key="1">
    <source>
        <dbReference type="RuleBase" id="RU364033"/>
    </source>
</evidence>
<dbReference type="GO" id="GO:0006368">
    <property type="term" value="P:transcription elongation by RNA polymerase II"/>
    <property type="evidence" value="ECO:0007669"/>
    <property type="project" value="TreeGrafter"/>
</dbReference>
<accession>A0A8S1KBT3</accession>
<dbReference type="GO" id="GO:0000993">
    <property type="term" value="F:RNA polymerase II complex binding"/>
    <property type="evidence" value="ECO:0007669"/>
    <property type="project" value="TreeGrafter"/>
</dbReference>
<comment type="caution">
    <text evidence="3">The sequence shown here is derived from an EMBL/GenBank/DDBJ whole genome shotgun (WGS) entry which is preliminary data.</text>
</comment>
<keyword evidence="1" id="KW-0479">Metal-binding</keyword>
<evidence type="ECO:0000313" key="4">
    <source>
        <dbReference type="Proteomes" id="UP000692954"/>
    </source>
</evidence>
<dbReference type="OrthoDB" id="445983at2759"/>
<keyword evidence="1" id="KW-0862">Zinc</keyword>
<keyword evidence="1" id="KW-0805">Transcription regulation</keyword>
<feature type="region of interest" description="Disordered" evidence="2">
    <location>
        <begin position="113"/>
        <end position="193"/>
    </location>
</feature>
<dbReference type="EMBL" id="CAJJDN010000003">
    <property type="protein sequence ID" value="CAD8048233.1"/>
    <property type="molecule type" value="Genomic_DNA"/>
</dbReference>
<reference evidence="3" key="1">
    <citation type="submission" date="2021-01" db="EMBL/GenBank/DDBJ databases">
        <authorList>
            <consortium name="Genoscope - CEA"/>
            <person name="William W."/>
        </authorList>
    </citation>
    <scope>NUCLEOTIDE SEQUENCE</scope>
</reference>
<gene>
    <name evidence="3" type="ORF">PSON_ATCC_30995.1.T0030127</name>
</gene>
<evidence type="ECO:0000256" key="2">
    <source>
        <dbReference type="SAM" id="MobiDB-lite"/>
    </source>
</evidence>
<dbReference type="PANTHER" id="PTHR20934">
    <property type="entry name" value="TRANSCRIPTION ELONGATION FACTOR 1 HOMOLOG"/>
    <property type="match status" value="1"/>
</dbReference>
<organism evidence="3 4">
    <name type="scientific">Paramecium sonneborni</name>
    <dbReference type="NCBI Taxonomy" id="65129"/>
    <lineage>
        <taxon>Eukaryota</taxon>
        <taxon>Sar</taxon>
        <taxon>Alveolata</taxon>
        <taxon>Ciliophora</taxon>
        <taxon>Intramacronucleata</taxon>
        <taxon>Oligohymenophorea</taxon>
        <taxon>Peniculida</taxon>
        <taxon>Parameciidae</taxon>
        <taxon>Paramecium</taxon>
    </lineage>
</organism>
<keyword evidence="1" id="KW-0539">Nucleus</keyword>
<feature type="compositionally biased region" description="Basic and acidic residues" evidence="2">
    <location>
        <begin position="172"/>
        <end position="183"/>
    </location>
</feature>